<feature type="transmembrane region" description="Helical" evidence="1">
    <location>
        <begin position="268"/>
        <end position="288"/>
    </location>
</feature>
<organism evidence="2 3">
    <name type="scientific">Kalanchoe fedtschenkoi</name>
    <name type="common">Lavender scallops</name>
    <name type="synonym">South American air plant</name>
    <dbReference type="NCBI Taxonomy" id="63787"/>
    <lineage>
        <taxon>Eukaryota</taxon>
        <taxon>Viridiplantae</taxon>
        <taxon>Streptophyta</taxon>
        <taxon>Embryophyta</taxon>
        <taxon>Tracheophyta</taxon>
        <taxon>Spermatophyta</taxon>
        <taxon>Magnoliopsida</taxon>
        <taxon>eudicotyledons</taxon>
        <taxon>Gunneridae</taxon>
        <taxon>Pentapetalae</taxon>
        <taxon>Saxifragales</taxon>
        <taxon>Crassulaceae</taxon>
        <taxon>Kalanchoe</taxon>
    </lineage>
</organism>
<reference evidence="2" key="1">
    <citation type="submission" date="2021-01" db="UniProtKB">
        <authorList>
            <consortium name="EnsemblPlants"/>
        </authorList>
    </citation>
    <scope>IDENTIFICATION</scope>
</reference>
<keyword evidence="3" id="KW-1185">Reference proteome</keyword>
<accession>A0A7N0RAC9</accession>
<feature type="transmembrane region" description="Helical" evidence="1">
    <location>
        <begin position="95"/>
        <end position="115"/>
    </location>
</feature>
<proteinExistence type="predicted"/>
<dbReference type="Gramene" id="Kaladp0006s0018.1.v1.1">
    <property type="protein sequence ID" value="Kaladp0006s0018.1.v1.1"/>
    <property type="gene ID" value="Kaladp0006s0018.v1.1"/>
</dbReference>
<keyword evidence="1" id="KW-0812">Transmembrane</keyword>
<dbReference type="Proteomes" id="UP000594263">
    <property type="component" value="Unplaced"/>
</dbReference>
<dbReference type="EnsemblPlants" id="Kaladp0006s0018.1.v1.1">
    <property type="protein sequence ID" value="Kaladp0006s0018.1.v1.1"/>
    <property type="gene ID" value="Kaladp0006s0018.v1.1"/>
</dbReference>
<evidence type="ECO:0000313" key="2">
    <source>
        <dbReference type="EnsemblPlants" id="Kaladp0006s0018.1.v1.1"/>
    </source>
</evidence>
<dbReference type="OMA" id="WTITYVI"/>
<evidence type="ECO:0000313" key="3">
    <source>
        <dbReference type="Proteomes" id="UP000594263"/>
    </source>
</evidence>
<name>A0A7N0RAC9_KALFE</name>
<protein>
    <submittedName>
        <fullName evidence="2">Uncharacterized protein</fullName>
    </submittedName>
</protein>
<dbReference type="PANTHER" id="PTHR12242:SF22">
    <property type="entry name" value="OS02G0130600 PROTEIN"/>
    <property type="match status" value="1"/>
</dbReference>
<feature type="transmembrane region" description="Helical" evidence="1">
    <location>
        <begin position="213"/>
        <end position="233"/>
    </location>
</feature>
<feature type="transmembrane region" description="Helical" evidence="1">
    <location>
        <begin position="300"/>
        <end position="325"/>
    </location>
</feature>
<keyword evidence="1" id="KW-0472">Membrane</keyword>
<dbReference type="AlphaFoldDB" id="A0A7N0RAC9"/>
<evidence type="ECO:0000256" key="1">
    <source>
        <dbReference type="SAM" id="Phobius"/>
    </source>
</evidence>
<sequence length="377" mass="43548">MSFSSGRPKATWQPTVTSDTTLAVYWLNWRVLLCVLWVFIAVICAFYTIWKNEGNRTGGSGGENGRMQVKESAGVLYADEAWQPCLRDMNPGWLLAFRVFGFFVLLTVLILNGVVDGASIFFYYTQWTFALVTVYFGLGSMLSMYGYIEYYGRRGNRIDGELNDSEEGSYQEQQTPSMFASKDSRFHRQQQPPARKVAGFWGYAFQIIYQMNAGAVVLTDCVFWFLIVPFLTIKNVELNFVSSCTSQHSEPSLEIELSDSLFSYLRHLQFIINMHSINAVFLLGDTALNGLRFPWFRISYFFLWTSIYVVFQWLLHACVWLWWPYPFLDLSSPFSPLWYAAVGLMHIPCFGFFALIVKWKHMLLSKWFPDSYINAGL</sequence>
<feature type="transmembrane region" description="Helical" evidence="1">
    <location>
        <begin position="337"/>
        <end position="357"/>
    </location>
</feature>
<dbReference type="GO" id="GO:0016020">
    <property type="term" value="C:membrane"/>
    <property type="evidence" value="ECO:0007669"/>
    <property type="project" value="TreeGrafter"/>
</dbReference>
<feature type="transmembrane region" description="Helical" evidence="1">
    <location>
        <begin position="29"/>
        <end position="50"/>
    </location>
</feature>
<feature type="transmembrane region" description="Helical" evidence="1">
    <location>
        <begin position="127"/>
        <end position="148"/>
    </location>
</feature>
<dbReference type="PANTHER" id="PTHR12242">
    <property type="entry name" value="OS02G0130600 PROTEIN-RELATED"/>
    <property type="match status" value="1"/>
</dbReference>
<keyword evidence="1" id="KW-1133">Transmembrane helix</keyword>